<evidence type="ECO:0000313" key="1">
    <source>
        <dbReference type="EMBL" id="MBB4659041.1"/>
    </source>
</evidence>
<gene>
    <name evidence="1" type="ORF">GGQ59_001555</name>
</gene>
<accession>A0A840I435</accession>
<evidence type="ECO:0008006" key="3">
    <source>
        <dbReference type="Google" id="ProtNLM"/>
    </source>
</evidence>
<dbReference type="InterPro" id="IPR025332">
    <property type="entry name" value="DUF4238"/>
</dbReference>
<proteinExistence type="predicted"/>
<name>A0A840I435_9PROT</name>
<sequence>MTQDSNKVTNTVPRRHHYVWRYYLEAWAVDGAVSVVRDQDVFATNPINLAVQKDFYRLSEMSSGDRQIIEEFIARTESEPHMRQLYMRFLDQFFMPSLFKKYFAEWGIEDLDAEKFIENMEIALEETYHSLIESDNIPHLDALRSGNLQFWNDDASATKFVSFLCHQHLRTKRIRDSVVEQFRQHSDPTFAVRLLPIMRAILSQKFARSICAERDLWDIRIITTNTDEVFITSDQPTRNLLSGEGHDHLCLFYPISPKSALLLEKVTNQRIFDNRTLLSCEEVMELNIDTLKHSHEQAFANSQEYLKSILDRAQKSHA</sequence>
<dbReference type="Proteomes" id="UP000563524">
    <property type="component" value="Unassembled WGS sequence"/>
</dbReference>
<dbReference type="RefSeq" id="WP_183817203.1">
    <property type="nucleotide sequence ID" value="NZ_JACHOB010000002.1"/>
</dbReference>
<evidence type="ECO:0000313" key="2">
    <source>
        <dbReference type="Proteomes" id="UP000563524"/>
    </source>
</evidence>
<comment type="caution">
    <text evidence="1">The sequence shown here is derived from an EMBL/GenBank/DDBJ whole genome shotgun (WGS) entry which is preliminary data.</text>
</comment>
<reference evidence="1 2" key="1">
    <citation type="submission" date="2020-08" db="EMBL/GenBank/DDBJ databases">
        <title>Genomic Encyclopedia of Type Strains, Phase IV (KMG-IV): sequencing the most valuable type-strain genomes for metagenomic binning, comparative biology and taxonomic classification.</title>
        <authorList>
            <person name="Goeker M."/>
        </authorList>
    </citation>
    <scope>NUCLEOTIDE SEQUENCE [LARGE SCALE GENOMIC DNA]</scope>
    <source>
        <strain evidence="1 2">DSM 102850</strain>
    </source>
</reference>
<dbReference type="AlphaFoldDB" id="A0A840I435"/>
<keyword evidence="2" id="KW-1185">Reference proteome</keyword>
<dbReference type="Pfam" id="PF14022">
    <property type="entry name" value="DUF4238"/>
    <property type="match status" value="2"/>
</dbReference>
<dbReference type="EMBL" id="JACHOB010000002">
    <property type="protein sequence ID" value="MBB4659041.1"/>
    <property type="molecule type" value="Genomic_DNA"/>
</dbReference>
<protein>
    <recommendedName>
        <fullName evidence="3">DUF4238 domain-containing protein</fullName>
    </recommendedName>
</protein>
<organism evidence="1 2">
    <name type="scientific">Parvularcula dongshanensis</name>
    <dbReference type="NCBI Taxonomy" id="1173995"/>
    <lineage>
        <taxon>Bacteria</taxon>
        <taxon>Pseudomonadati</taxon>
        <taxon>Pseudomonadota</taxon>
        <taxon>Alphaproteobacteria</taxon>
        <taxon>Parvularculales</taxon>
        <taxon>Parvularculaceae</taxon>
        <taxon>Parvularcula</taxon>
    </lineage>
</organism>